<dbReference type="SMART" id="SM00184">
    <property type="entry name" value="RING"/>
    <property type="match status" value="1"/>
</dbReference>
<evidence type="ECO:0000256" key="4">
    <source>
        <dbReference type="ARBA" id="ARBA00004906"/>
    </source>
</evidence>
<evidence type="ECO:0000256" key="22">
    <source>
        <dbReference type="ARBA" id="ARBA00078875"/>
    </source>
</evidence>
<keyword evidence="11" id="KW-0833">Ubl conjugation pathway</keyword>
<keyword evidence="8" id="KW-0808">Transferase</keyword>
<evidence type="ECO:0000256" key="1">
    <source>
        <dbReference type="ARBA" id="ARBA00000900"/>
    </source>
</evidence>
<dbReference type="PANTHER" id="PTHR23041">
    <property type="entry name" value="RING FINGER DOMAIN-CONTAINING"/>
    <property type="match status" value="1"/>
</dbReference>
<keyword evidence="6" id="KW-0963">Cytoplasm</keyword>
<evidence type="ECO:0000256" key="2">
    <source>
        <dbReference type="ARBA" id="ARBA00004322"/>
    </source>
</evidence>
<evidence type="ECO:0000256" key="9">
    <source>
        <dbReference type="ARBA" id="ARBA00022723"/>
    </source>
</evidence>
<feature type="compositionally biased region" description="Polar residues" evidence="24">
    <location>
        <begin position="18"/>
        <end position="29"/>
    </location>
</feature>
<evidence type="ECO:0000256" key="14">
    <source>
        <dbReference type="ARBA" id="ARBA00023015"/>
    </source>
</evidence>
<comment type="pathway">
    <text evidence="4">Protein modification; protein ubiquitination.</text>
</comment>
<dbReference type="InterPro" id="IPR047134">
    <property type="entry name" value="RNF4"/>
</dbReference>
<evidence type="ECO:0000256" key="19">
    <source>
        <dbReference type="ARBA" id="ARBA00059625"/>
    </source>
</evidence>
<keyword evidence="12" id="KW-0862">Zinc</keyword>
<evidence type="ECO:0000313" key="26">
    <source>
        <dbReference type="EMBL" id="LAB31221.1"/>
    </source>
</evidence>
<dbReference type="InterPro" id="IPR001841">
    <property type="entry name" value="Znf_RING"/>
</dbReference>
<evidence type="ECO:0000256" key="5">
    <source>
        <dbReference type="ARBA" id="ARBA00012483"/>
    </source>
</evidence>
<evidence type="ECO:0000256" key="15">
    <source>
        <dbReference type="ARBA" id="ARBA00023125"/>
    </source>
</evidence>
<evidence type="ECO:0000256" key="24">
    <source>
        <dbReference type="SAM" id="MobiDB-lite"/>
    </source>
</evidence>
<keyword evidence="17" id="KW-0804">Transcription</keyword>
<dbReference type="InterPro" id="IPR043295">
    <property type="entry name" value="RING-HC_RNF4"/>
</dbReference>
<name>A0A2D4MCY5_9SAUR</name>
<dbReference type="PROSITE" id="PS50089">
    <property type="entry name" value="ZF_RING_2"/>
    <property type="match status" value="1"/>
</dbReference>
<dbReference type="GO" id="GO:0008270">
    <property type="term" value="F:zinc ion binding"/>
    <property type="evidence" value="ECO:0007669"/>
    <property type="project" value="UniProtKB-KW"/>
</dbReference>
<dbReference type="CDD" id="cd16533">
    <property type="entry name" value="RING-HC_RNF4"/>
    <property type="match status" value="1"/>
</dbReference>
<evidence type="ECO:0000256" key="8">
    <source>
        <dbReference type="ARBA" id="ARBA00022679"/>
    </source>
</evidence>
<dbReference type="GO" id="GO:0061630">
    <property type="term" value="F:ubiquitin protein ligase activity"/>
    <property type="evidence" value="ECO:0007669"/>
    <property type="project" value="UniProtKB-EC"/>
</dbReference>
<dbReference type="InterPro" id="IPR013083">
    <property type="entry name" value="Znf_RING/FYVE/PHD"/>
</dbReference>
<comment type="function">
    <text evidence="19">E3 ubiquitin-protein ligase which binds polysumoylated chains covalently attached to proteins and mediates 'Lys-6'-, 'Lys-11'-, 'Lys-48'- and 'Lys-63'-linked polyubiquitination of those substrates and their subsequent targeting to the proteasome for degradation. Regulates the degradation of several proteins including PML and the transcriptional activator PEA3. Involved in chromosome alignment and spindle assembly, it regulates the kinetochore CENPH-CENPI-CENPK complex by targeting polysumoylated CENPI to proteasomal degradation. Regulates the cellular responses to hypoxia and heat shock through degradation of respectively EPAS1 and PARP1. Alternatively, it may also bind DNA/nucleosomes and have a more direct role in the regulation of transcription for instance enhancing basal transcription and steroid receptor-mediated transcriptional activation. Catalyzes ubiquitination of sumoylated PARP1 in response to PARP1 trapping to chromatin, leading to PARP1 removal from chromatin by VCP/p97.</text>
</comment>
<keyword evidence="18" id="KW-0539">Nucleus</keyword>
<dbReference type="InterPro" id="IPR017907">
    <property type="entry name" value="Znf_RING_CS"/>
</dbReference>
<dbReference type="Gene3D" id="3.30.40.10">
    <property type="entry name" value="Zinc/RING finger domain, C3HC4 (zinc finger)"/>
    <property type="match status" value="1"/>
</dbReference>
<dbReference type="GO" id="GO:0016605">
    <property type="term" value="C:PML body"/>
    <property type="evidence" value="ECO:0007669"/>
    <property type="project" value="UniProtKB-SubCell"/>
</dbReference>
<keyword evidence="10 23" id="KW-0863">Zinc-finger</keyword>
<evidence type="ECO:0000256" key="6">
    <source>
        <dbReference type="ARBA" id="ARBA00022490"/>
    </source>
</evidence>
<dbReference type="GO" id="GO:0045944">
    <property type="term" value="P:positive regulation of transcription by RNA polymerase II"/>
    <property type="evidence" value="ECO:0007669"/>
    <property type="project" value="TreeGrafter"/>
</dbReference>
<dbReference type="FunFam" id="3.30.40.10:FF:000173">
    <property type="entry name" value="E3 ubiquitin-protein ligase RNF4"/>
    <property type="match status" value="1"/>
</dbReference>
<evidence type="ECO:0000259" key="25">
    <source>
        <dbReference type="PROSITE" id="PS50089"/>
    </source>
</evidence>
<sequence>MKSASVKLDGTKSRKSKNQSPLNPATPSSVRGKMATGATSKIKSFSLPSISPIATVEAASVGSSPKAGPSFLGAVVPLSVSRGMDHEEIQKERYGERTPLQIPNQNRMSASAAEAVSKIEPIELDEGVEIIDLTGDTSVVDLTHNDSIVLAEETRQQQNQKLRSRLLFNSCIVCNDNDNECSESEKLAANKLPRELEKEKIRNPKSSGTVSCPICMDGYAEIIHSGRLIMSTKCGHIFCSQCLQNSLKNANSCPTCRKKLNRKQYHPIYM</sequence>
<evidence type="ECO:0000256" key="16">
    <source>
        <dbReference type="ARBA" id="ARBA00023159"/>
    </source>
</evidence>
<evidence type="ECO:0000256" key="3">
    <source>
        <dbReference type="ARBA" id="ARBA00004496"/>
    </source>
</evidence>
<evidence type="ECO:0000256" key="18">
    <source>
        <dbReference type="ARBA" id="ARBA00023242"/>
    </source>
</evidence>
<evidence type="ECO:0000256" key="20">
    <source>
        <dbReference type="ARBA" id="ARBA00065359"/>
    </source>
</evidence>
<evidence type="ECO:0000256" key="17">
    <source>
        <dbReference type="ARBA" id="ARBA00023163"/>
    </source>
</evidence>
<feature type="domain" description="RING-type" evidence="25">
    <location>
        <begin position="212"/>
        <end position="257"/>
    </location>
</feature>
<dbReference type="AlphaFoldDB" id="A0A2D4MCY5"/>
<evidence type="ECO:0000256" key="12">
    <source>
        <dbReference type="ARBA" id="ARBA00022833"/>
    </source>
</evidence>
<keyword evidence="9" id="KW-0479">Metal-binding</keyword>
<dbReference type="SUPFAM" id="SSF57850">
    <property type="entry name" value="RING/U-box"/>
    <property type="match status" value="1"/>
</dbReference>
<feature type="region of interest" description="Disordered" evidence="24">
    <location>
        <begin position="1"/>
        <end position="38"/>
    </location>
</feature>
<evidence type="ECO:0000256" key="23">
    <source>
        <dbReference type="PROSITE-ProRule" id="PRU00175"/>
    </source>
</evidence>
<reference evidence="26" key="2">
    <citation type="submission" date="2017-11" db="EMBL/GenBank/DDBJ databases">
        <title>Coralsnake Venomics: Analyses of Venom Gland Transcriptomes and Proteomes of Six Brazilian Taxa.</title>
        <authorList>
            <person name="Aird S.D."/>
            <person name="Jorge da Silva N."/>
            <person name="Qiu L."/>
            <person name="Villar-Briones A."/>
            <person name="Aparecida-Saddi V."/>
            <person name="Campos-Telles M.P."/>
            <person name="Grau M."/>
            <person name="Mikheyev A.S."/>
        </authorList>
    </citation>
    <scope>NUCLEOTIDE SEQUENCE</scope>
    <source>
        <tissue evidence="26">Venom_gland</tissue>
    </source>
</reference>
<evidence type="ECO:0000256" key="11">
    <source>
        <dbReference type="ARBA" id="ARBA00022786"/>
    </source>
</evidence>
<keyword evidence="16" id="KW-0010">Activator</keyword>
<keyword evidence="14" id="KW-0805">Transcription regulation</keyword>
<keyword evidence="15" id="KW-0238">DNA-binding</keyword>
<dbReference type="EC" id="2.3.2.27" evidence="5"/>
<keyword evidence="7" id="KW-0597">Phosphoprotein</keyword>
<keyword evidence="13" id="KW-0832">Ubl conjugation</keyword>
<dbReference type="PROSITE" id="PS00518">
    <property type="entry name" value="ZF_RING_1"/>
    <property type="match status" value="1"/>
</dbReference>
<comment type="subunit">
    <text evidence="20">Homodimer (via RING-type zinc finger domain). Interacts with GSC2. Interacts with AR/the androgen receptor and TBP. Interacts with TCF20. Interacts with PATZ1. Interacts with TRPS1; negatively regulates TRPS1 transcriptional repressor activity. Interacts with PML (isoform PML-1, isoform PML-2, isoform PML-3, isoform PML-4, isoform PML-5 and isoform PML-6). Interacts with PRDM1/Blimp-1.</text>
</comment>
<dbReference type="GO" id="GO:0003677">
    <property type="term" value="F:DNA binding"/>
    <property type="evidence" value="ECO:0007669"/>
    <property type="project" value="UniProtKB-KW"/>
</dbReference>
<proteinExistence type="predicted"/>
<dbReference type="GO" id="GO:0005737">
    <property type="term" value="C:cytoplasm"/>
    <property type="evidence" value="ECO:0007669"/>
    <property type="project" value="UniProtKB-SubCell"/>
</dbReference>
<organism evidence="26">
    <name type="scientific">Micrurus spixii</name>
    <name type="common">Amazon coral snake</name>
    <dbReference type="NCBI Taxonomy" id="129469"/>
    <lineage>
        <taxon>Eukaryota</taxon>
        <taxon>Metazoa</taxon>
        <taxon>Chordata</taxon>
        <taxon>Craniata</taxon>
        <taxon>Vertebrata</taxon>
        <taxon>Euteleostomi</taxon>
        <taxon>Lepidosauria</taxon>
        <taxon>Squamata</taxon>
        <taxon>Bifurcata</taxon>
        <taxon>Unidentata</taxon>
        <taxon>Episquamata</taxon>
        <taxon>Toxicofera</taxon>
        <taxon>Serpentes</taxon>
        <taxon>Colubroidea</taxon>
        <taxon>Elapidae</taxon>
        <taxon>Elapinae</taxon>
        <taxon>Micrurus</taxon>
    </lineage>
</organism>
<dbReference type="PANTHER" id="PTHR23041:SF78">
    <property type="entry name" value="E3 UBIQUITIN-PROTEIN LIGASE RNF4"/>
    <property type="match status" value="1"/>
</dbReference>
<evidence type="ECO:0000256" key="13">
    <source>
        <dbReference type="ARBA" id="ARBA00022843"/>
    </source>
</evidence>
<accession>A0A2D4MCY5</accession>
<dbReference type="Pfam" id="PF13639">
    <property type="entry name" value="zf-RING_2"/>
    <property type="match status" value="1"/>
</dbReference>
<comment type="catalytic activity">
    <reaction evidence="1">
        <text>S-ubiquitinyl-[E2 ubiquitin-conjugating enzyme]-L-cysteine + [acceptor protein]-L-lysine = [E2 ubiquitin-conjugating enzyme]-L-cysteine + N(6)-ubiquitinyl-[acceptor protein]-L-lysine.</text>
        <dbReference type="EC" id="2.3.2.27"/>
    </reaction>
</comment>
<comment type="subcellular location">
    <subcellularLocation>
        <location evidence="3">Cytoplasm</location>
    </subcellularLocation>
    <subcellularLocation>
        <location evidence="2">Nucleus</location>
        <location evidence="2">PML body</location>
    </subcellularLocation>
</comment>
<evidence type="ECO:0000256" key="21">
    <source>
        <dbReference type="ARBA" id="ARBA00074501"/>
    </source>
</evidence>
<evidence type="ECO:0000256" key="7">
    <source>
        <dbReference type="ARBA" id="ARBA00022553"/>
    </source>
</evidence>
<reference evidence="26" key="1">
    <citation type="submission" date="2017-07" db="EMBL/GenBank/DDBJ databases">
        <authorList>
            <person name="Mikheyev A."/>
            <person name="Grau M."/>
        </authorList>
    </citation>
    <scope>NUCLEOTIDE SEQUENCE</scope>
    <source>
        <tissue evidence="26">Venom_gland</tissue>
    </source>
</reference>
<protein>
    <recommendedName>
        <fullName evidence="21">E3 ubiquitin-protein ligase RNF4</fullName>
        <ecNumber evidence="5">2.3.2.27</ecNumber>
    </recommendedName>
    <alternativeName>
        <fullName evidence="22">RING finger protein 4</fullName>
    </alternativeName>
</protein>
<dbReference type="EMBL" id="IACM01089168">
    <property type="protein sequence ID" value="LAB31221.1"/>
    <property type="molecule type" value="Transcribed_RNA"/>
</dbReference>
<evidence type="ECO:0000256" key="10">
    <source>
        <dbReference type="ARBA" id="ARBA00022771"/>
    </source>
</evidence>